<evidence type="ECO:0000256" key="3">
    <source>
        <dbReference type="ARBA" id="ARBA00022628"/>
    </source>
</evidence>
<dbReference type="PROSITE" id="PS50972">
    <property type="entry name" value="PTERIN_BINDING"/>
    <property type="match status" value="1"/>
</dbReference>
<dbReference type="GO" id="GO:0032259">
    <property type="term" value="P:methylation"/>
    <property type="evidence" value="ECO:0007669"/>
    <property type="project" value="UniProtKB-KW"/>
</dbReference>
<dbReference type="Pfam" id="PF00809">
    <property type="entry name" value="Pterin_bind"/>
    <property type="match status" value="1"/>
</dbReference>
<dbReference type="SUPFAM" id="SSF51717">
    <property type="entry name" value="Dihydropteroate synthetase-like"/>
    <property type="match status" value="1"/>
</dbReference>
<reference evidence="8 9" key="1">
    <citation type="submission" date="2016-10" db="EMBL/GenBank/DDBJ databases">
        <title>Complete Genome Sequence of Peptococcaceae strain DCMF.</title>
        <authorList>
            <person name="Edwards R.J."/>
            <person name="Holland S.I."/>
            <person name="Deshpande N.P."/>
            <person name="Wong Y.K."/>
            <person name="Ertan H."/>
            <person name="Manefield M."/>
            <person name="Russell T.L."/>
            <person name="Lee M.J."/>
        </authorList>
    </citation>
    <scope>NUCLEOTIDE SEQUENCE [LARGE SCALE GENOMIC DNA]</scope>
    <source>
        <strain evidence="8 9">DCMF</strain>
    </source>
</reference>
<dbReference type="Gene3D" id="3.20.20.20">
    <property type="entry name" value="Dihydropteroate synthase-like"/>
    <property type="match status" value="1"/>
</dbReference>
<keyword evidence="5" id="KW-0479">Metal-binding</keyword>
<dbReference type="InterPro" id="IPR050554">
    <property type="entry name" value="Met_Synthase/Corrinoid"/>
</dbReference>
<sequence>MKTILSGTQVTVEVAPENPTVVIGERVNPTRKKELTVALREGRFDLVEKEAVLQKEEGADVIDVNVGAPGVDEVTVLPQVVKLVAEVTGLPISIDSSNPSAIEAALKVCPGKPLINSVSGEARSLEKVLPLIKEYGAAVIGLCMDDSGISSEPGKRVDIAKRILEQALALGIKEEDVVFDPLVLAVGTDYRAGKYTLETMRLLSTELGANIATGSSNISHGLPNRPYLNNSFIALSIQNGVNLPIVNVGAPGLMEAIRSTDLLLEKDPKASRFLKLYRSRLKKTNS</sequence>
<comment type="similarity">
    <text evidence="1">Belongs to the vitamin-B12 dependent methionine synthase family.</text>
</comment>
<organism evidence="8 9">
    <name type="scientific">Formimonas warabiya</name>
    <dbReference type="NCBI Taxonomy" id="1761012"/>
    <lineage>
        <taxon>Bacteria</taxon>
        <taxon>Bacillati</taxon>
        <taxon>Bacillota</taxon>
        <taxon>Clostridia</taxon>
        <taxon>Eubacteriales</taxon>
        <taxon>Peptococcaceae</taxon>
        <taxon>Candidatus Formimonas</taxon>
    </lineage>
</organism>
<dbReference type="InterPro" id="IPR000489">
    <property type="entry name" value="Pterin-binding_dom"/>
</dbReference>
<keyword evidence="4" id="KW-0808">Transferase</keyword>
<dbReference type="NCBIfam" id="NF005719">
    <property type="entry name" value="PRK07535.1"/>
    <property type="match status" value="1"/>
</dbReference>
<dbReference type="InterPro" id="IPR011005">
    <property type="entry name" value="Dihydropteroate_synth-like_sf"/>
</dbReference>
<dbReference type="GO" id="GO:0031419">
    <property type="term" value="F:cobalamin binding"/>
    <property type="evidence" value="ECO:0007669"/>
    <property type="project" value="UniProtKB-KW"/>
</dbReference>
<dbReference type="PANTHER" id="PTHR45833:SF1">
    <property type="entry name" value="METHIONINE SYNTHASE"/>
    <property type="match status" value="1"/>
</dbReference>
<gene>
    <name evidence="8" type="ORF">DCMF_25785</name>
</gene>
<evidence type="ECO:0000313" key="9">
    <source>
        <dbReference type="Proteomes" id="UP000323521"/>
    </source>
</evidence>
<dbReference type="GO" id="GO:0046872">
    <property type="term" value="F:metal ion binding"/>
    <property type="evidence" value="ECO:0007669"/>
    <property type="project" value="UniProtKB-KW"/>
</dbReference>
<keyword evidence="6" id="KW-0170">Cobalt</keyword>
<dbReference type="Proteomes" id="UP000323521">
    <property type="component" value="Chromosome"/>
</dbReference>
<dbReference type="GO" id="GO:0008705">
    <property type="term" value="F:methionine synthase activity"/>
    <property type="evidence" value="ECO:0007669"/>
    <property type="project" value="TreeGrafter"/>
</dbReference>
<evidence type="ECO:0000259" key="7">
    <source>
        <dbReference type="PROSITE" id="PS50972"/>
    </source>
</evidence>
<evidence type="ECO:0000256" key="2">
    <source>
        <dbReference type="ARBA" id="ARBA00022603"/>
    </source>
</evidence>
<evidence type="ECO:0000313" key="8">
    <source>
        <dbReference type="EMBL" id="ATW27710.1"/>
    </source>
</evidence>
<dbReference type="PANTHER" id="PTHR45833">
    <property type="entry name" value="METHIONINE SYNTHASE"/>
    <property type="match status" value="1"/>
</dbReference>
<keyword evidence="9" id="KW-1185">Reference proteome</keyword>
<dbReference type="RefSeq" id="WP_214658911.1">
    <property type="nucleotide sequence ID" value="NZ_CP017634.1"/>
</dbReference>
<dbReference type="AlphaFoldDB" id="A0A3G1KZ83"/>
<dbReference type="KEGG" id="fwa:DCMF_25785"/>
<proteinExistence type="inferred from homology"/>
<keyword evidence="3" id="KW-0846">Cobalamin</keyword>
<accession>A0A3G1KZ83</accession>
<evidence type="ECO:0000256" key="4">
    <source>
        <dbReference type="ARBA" id="ARBA00022679"/>
    </source>
</evidence>
<keyword evidence="2" id="KW-0489">Methyltransferase</keyword>
<name>A0A3G1KZ83_FORW1</name>
<evidence type="ECO:0000256" key="6">
    <source>
        <dbReference type="ARBA" id="ARBA00023285"/>
    </source>
</evidence>
<dbReference type="GO" id="GO:0050667">
    <property type="term" value="P:homocysteine metabolic process"/>
    <property type="evidence" value="ECO:0007669"/>
    <property type="project" value="TreeGrafter"/>
</dbReference>
<dbReference type="GO" id="GO:0046653">
    <property type="term" value="P:tetrahydrofolate metabolic process"/>
    <property type="evidence" value="ECO:0007669"/>
    <property type="project" value="TreeGrafter"/>
</dbReference>
<dbReference type="EMBL" id="CP017634">
    <property type="protein sequence ID" value="ATW27710.1"/>
    <property type="molecule type" value="Genomic_DNA"/>
</dbReference>
<protein>
    <recommendedName>
        <fullName evidence="7">Pterin-binding domain-containing protein</fullName>
    </recommendedName>
</protein>
<evidence type="ECO:0000256" key="1">
    <source>
        <dbReference type="ARBA" id="ARBA00010398"/>
    </source>
</evidence>
<feature type="domain" description="Pterin-binding" evidence="7">
    <location>
        <begin position="20"/>
        <end position="264"/>
    </location>
</feature>
<evidence type="ECO:0000256" key="5">
    <source>
        <dbReference type="ARBA" id="ARBA00022723"/>
    </source>
</evidence>
<dbReference type="GO" id="GO:0005829">
    <property type="term" value="C:cytosol"/>
    <property type="evidence" value="ECO:0007669"/>
    <property type="project" value="TreeGrafter"/>
</dbReference>